<dbReference type="GeneID" id="9579922"/>
<evidence type="ECO:0000256" key="1">
    <source>
        <dbReference type="SAM" id="MobiDB-lite"/>
    </source>
</evidence>
<dbReference type="RefSeq" id="XP_003024595.1">
    <property type="nucleotide sequence ID" value="XM_003024549.1"/>
</dbReference>
<dbReference type="AlphaFoldDB" id="D4D2D6"/>
<evidence type="ECO:0000313" key="3">
    <source>
        <dbReference type="Proteomes" id="UP000008383"/>
    </source>
</evidence>
<sequence>MEDAGDDDGGSVASDIDCGGSAWEKAGDKRLISWGGLRTLGDTAKLELSRDEMRRSSWSFHTVLRRASGRARQQSRAGSHRSLSLETLELNPALSLPPFFFFAFWLSKDQQLCYSGTTMVDSVRSSVDHRPSLESSPRSSSLQVTAREPCLVWLHLSPRSPRSLRNNTTTSPGGPWLPSQRLSLPAPSPPFLAEYRSTQWERGREREGGGWPTIVVCGNSRLQMAVWLPMEDPAAIEIAASTGYTLRADDEEEEEGIMVIFVFESPVSATVTMTGWRVQTLCCRLEDSVISHSSQGRLLRHDDEITNGVKKKRRYVDIPFLLGLSTEGSKPTGRRKKVISIDLLEYSTSAYVFIISYPGYAPLADGVIISPGQQRCVHRIPDGFICPLARSVKVGRGMLFPFERRAAAFYRTAGESTRHLLTLFTLIMIILLQPARQLKDKIRRTASFP</sequence>
<protein>
    <submittedName>
        <fullName evidence="2">Uncharacterized protein</fullName>
    </submittedName>
</protein>
<feature type="region of interest" description="Disordered" evidence="1">
    <location>
        <begin position="1"/>
        <end position="22"/>
    </location>
</feature>
<evidence type="ECO:0000313" key="2">
    <source>
        <dbReference type="EMBL" id="EFE43984.1"/>
    </source>
</evidence>
<accession>D4D2D6</accession>
<organism evidence="2 3">
    <name type="scientific">Trichophyton verrucosum (strain HKI 0517)</name>
    <dbReference type="NCBI Taxonomy" id="663202"/>
    <lineage>
        <taxon>Eukaryota</taxon>
        <taxon>Fungi</taxon>
        <taxon>Dikarya</taxon>
        <taxon>Ascomycota</taxon>
        <taxon>Pezizomycotina</taxon>
        <taxon>Eurotiomycetes</taxon>
        <taxon>Eurotiomycetidae</taxon>
        <taxon>Onygenales</taxon>
        <taxon>Arthrodermataceae</taxon>
        <taxon>Trichophyton</taxon>
    </lineage>
</organism>
<proteinExistence type="predicted"/>
<dbReference type="HOGENOM" id="CLU_610016_0_0_1"/>
<keyword evidence="3" id="KW-1185">Reference proteome</keyword>
<dbReference type="EMBL" id="ACYE01000068">
    <property type="protein sequence ID" value="EFE43984.1"/>
    <property type="molecule type" value="Genomic_DNA"/>
</dbReference>
<name>D4D2D6_TRIVH</name>
<reference evidence="3" key="1">
    <citation type="journal article" date="2011" name="Genome Biol.">
        <title>Comparative and functional genomics provide insights into the pathogenicity of dermatophytic fungi.</title>
        <authorList>
            <person name="Burmester A."/>
            <person name="Shelest E."/>
            <person name="Gloeckner G."/>
            <person name="Heddergott C."/>
            <person name="Schindler S."/>
            <person name="Staib P."/>
            <person name="Heidel A."/>
            <person name="Felder M."/>
            <person name="Petzold A."/>
            <person name="Szafranski K."/>
            <person name="Feuermann M."/>
            <person name="Pedruzzi I."/>
            <person name="Priebe S."/>
            <person name="Groth M."/>
            <person name="Winkler R."/>
            <person name="Li W."/>
            <person name="Kniemeyer O."/>
            <person name="Schroeckh V."/>
            <person name="Hertweck C."/>
            <person name="Hube B."/>
            <person name="White T.C."/>
            <person name="Platzer M."/>
            <person name="Guthke R."/>
            <person name="Heitman J."/>
            <person name="Woestemeyer J."/>
            <person name="Zipfel P.F."/>
            <person name="Monod M."/>
            <person name="Brakhage A.A."/>
        </authorList>
    </citation>
    <scope>NUCLEOTIDE SEQUENCE [LARGE SCALE GENOMIC DNA]</scope>
    <source>
        <strain evidence="3">HKI 0517</strain>
    </source>
</reference>
<dbReference type="Proteomes" id="UP000008383">
    <property type="component" value="Unassembled WGS sequence"/>
</dbReference>
<comment type="caution">
    <text evidence="2">The sequence shown here is derived from an EMBL/GenBank/DDBJ whole genome shotgun (WGS) entry which is preliminary data.</text>
</comment>
<gene>
    <name evidence="2" type="ORF">TRV_01241</name>
</gene>
<dbReference type="KEGG" id="tve:TRV_01241"/>